<evidence type="ECO:0000256" key="1">
    <source>
        <dbReference type="SAM" id="MobiDB-lite"/>
    </source>
</evidence>
<sequence>GVVCVVGDGKTEQKGGDKKRGVKRPREDHGRGYFEYIEENKYSRAKSPQPPVEEEDEHFDDTVVTEKIPVRHLYTKDIDIHEVRIGWSLTTSGMLLGEEEFSYGYSLKGIKTCNCETEDYGEKFDENDVITCFAVAGFKKQMADTGKLNTLLQRAPQCLGKFIEIAARKKRNFILDQTNVSAAAQRRKMCLFAGFQRKAVVVCPKDEDYKQRTQKKAEVEGKDLPEHAVLKMKGMAFCYVNMLLCFAGNFTLPEVAECFDEITYVELQKEEAQKLLEQYKEESKKALPPEKKQNTGSKKSNKNKSGKNQFNRGDEGMVQKNPKSHVKKLLGIVVAITGGATCHSEVVVVAEVVELAIHILAALSFPAEAVIQTEGTTTEVECLTEGTTTRTSEDEETIVATKINLRATTSGSRV</sequence>
<reference evidence="2 3" key="1">
    <citation type="journal article" date="2018" name="Mol. Genet. Genomics">
        <title>The red deer Cervus elaphus genome CerEla1.0: sequencing, annotating, genes, and chromosomes.</title>
        <authorList>
            <person name="Bana N.A."/>
            <person name="Nyiri A."/>
            <person name="Nagy J."/>
            <person name="Frank K."/>
            <person name="Nagy T."/>
            <person name="Steger V."/>
            <person name="Schiller M."/>
            <person name="Lakatos P."/>
            <person name="Sugar L."/>
            <person name="Horn P."/>
            <person name="Barta E."/>
            <person name="Orosz L."/>
        </authorList>
    </citation>
    <scope>NUCLEOTIDE SEQUENCE [LARGE SCALE GENOMIC DNA]</scope>
    <source>
        <strain evidence="2">Hungarian</strain>
    </source>
</reference>
<feature type="region of interest" description="Disordered" evidence="1">
    <location>
        <begin position="40"/>
        <end position="59"/>
    </location>
</feature>
<protein>
    <submittedName>
        <fullName evidence="2">HNRNPU</fullName>
    </submittedName>
</protein>
<dbReference type="AlphaFoldDB" id="A0A212CRB3"/>
<dbReference type="PANTHER" id="PTHR12381">
    <property type="entry name" value="HETEROGENEOUS NUCLEAR RIBONUCLEOPROTEIN U FAMILY MEMBER"/>
    <property type="match status" value="1"/>
</dbReference>
<dbReference type="GO" id="GO:1990904">
    <property type="term" value="C:ribonucleoprotein complex"/>
    <property type="evidence" value="ECO:0007669"/>
    <property type="project" value="TreeGrafter"/>
</dbReference>
<feature type="region of interest" description="Disordered" evidence="1">
    <location>
        <begin position="281"/>
        <end position="319"/>
    </location>
</feature>
<feature type="compositionally biased region" description="Basic and acidic residues" evidence="1">
    <location>
        <begin position="281"/>
        <end position="293"/>
    </location>
</feature>
<accession>A0A212CRB3</accession>
<feature type="non-terminal residue" evidence="2">
    <location>
        <position position="414"/>
    </location>
</feature>
<dbReference type="GO" id="GO:0005634">
    <property type="term" value="C:nucleus"/>
    <property type="evidence" value="ECO:0007669"/>
    <property type="project" value="TreeGrafter"/>
</dbReference>
<evidence type="ECO:0000313" key="2">
    <source>
        <dbReference type="EMBL" id="OWK08384.1"/>
    </source>
</evidence>
<feature type="non-terminal residue" evidence="2">
    <location>
        <position position="1"/>
    </location>
</feature>
<dbReference type="GO" id="GO:0045944">
    <property type="term" value="P:positive regulation of transcription by RNA polymerase II"/>
    <property type="evidence" value="ECO:0007669"/>
    <property type="project" value="TreeGrafter"/>
</dbReference>
<dbReference type="GO" id="GO:0003723">
    <property type="term" value="F:RNA binding"/>
    <property type="evidence" value="ECO:0007669"/>
    <property type="project" value="TreeGrafter"/>
</dbReference>
<name>A0A212CRB3_CEREH</name>
<comment type="caution">
    <text evidence="2">The sequence shown here is derived from an EMBL/GenBank/DDBJ whole genome shotgun (WGS) entry which is preliminary data.</text>
</comment>
<dbReference type="GO" id="GO:1990841">
    <property type="term" value="F:promoter-specific chromatin binding"/>
    <property type="evidence" value="ECO:0007669"/>
    <property type="project" value="TreeGrafter"/>
</dbReference>
<dbReference type="GO" id="GO:0000380">
    <property type="term" value="P:alternative mRNA splicing, via spliceosome"/>
    <property type="evidence" value="ECO:0007669"/>
    <property type="project" value="TreeGrafter"/>
</dbReference>
<evidence type="ECO:0000313" key="3">
    <source>
        <dbReference type="Proteomes" id="UP000242450"/>
    </source>
</evidence>
<dbReference type="PANTHER" id="PTHR12381:SF11">
    <property type="entry name" value="HETEROGENEOUS NUCLEAR RIBONUCLEOPROTEIN U"/>
    <property type="match status" value="1"/>
</dbReference>
<dbReference type="Proteomes" id="UP000242450">
    <property type="component" value="Chromosome 14"/>
</dbReference>
<feature type="compositionally biased region" description="Basic and acidic residues" evidence="1">
    <location>
        <begin position="9"/>
        <end position="30"/>
    </location>
</feature>
<dbReference type="OrthoDB" id="445357at2759"/>
<gene>
    <name evidence="2" type="ORF">Celaphus_00010878</name>
</gene>
<organism evidence="2 3">
    <name type="scientific">Cervus elaphus hippelaphus</name>
    <name type="common">European red deer</name>
    <dbReference type="NCBI Taxonomy" id="46360"/>
    <lineage>
        <taxon>Eukaryota</taxon>
        <taxon>Metazoa</taxon>
        <taxon>Chordata</taxon>
        <taxon>Craniata</taxon>
        <taxon>Vertebrata</taxon>
        <taxon>Euteleostomi</taxon>
        <taxon>Mammalia</taxon>
        <taxon>Eutheria</taxon>
        <taxon>Laurasiatheria</taxon>
        <taxon>Artiodactyla</taxon>
        <taxon>Ruminantia</taxon>
        <taxon>Pecora</taxon>
        <taxon>Cervidae</taxon>
        <taxon>Cervinae</taxon>
        <taxon>Cervus</taxon>
    </lineage>
</organism>
<dbReference type="Pfam" id="PF13671">
    <property type="entry name" value="AAA_33"/>
    <property type="match status" value="1"/>
</dbReference>
<feature type="region of interest" description="Disordered" evidence="1">
    <location>
        <begin position="1"/>
        <end position="30"/>
    </location>
</feature>
<dbReference type="InterPro" id="IPR043136">
    <property type="entry name" value="B30.2/SPRY_sf"/>
</dbReference>
<proteinExistence type="predicted"/>
<dbReference type="Gene3D" id="2.60.120.920">
    <property type="match status" value="1"/>
</dbReference>
<keyword evidence="3" id="KW-1185">Reference proteome</keyword>
<dbReference type="EMBL" id="MKHE01000014">
    <property type="protein sequence ID" value="OWK08384.1"/>
    <property type="molecule type" value="Genomic_DNA"/>
</dbReference>